<organism evidence="1 2">
    <name type="scientific">Lentilactobacillus terminaliae</name>
    <dbReference type="NCBI Taxonomy" id="3003483"/>
    <lineage>
        <taxon>Bacteria</taxon>
        <taxon>Bacillati</taxon>
        <taxon>Bacillota</taxon>
        <taxon>Bacilli</taxon>
        <taxon>Lactobacillales</taxon>
        <taxon>Lactobacillaceae</taxon>
        <taxon>Lentilactobacillus</taxon>
    </lineage>
</organism>
<sequence>MTTKPIKIKNIILGEGRPKIAVPITGKTETDIINQAQTIVTKKPDMVEWRIDFFEEVTNASRLHDVGEKLAQYLNGIALLVTFRTQTEGGEMSLSDERYFDVCLELAKSRFADAVDVEMFHDPEPVMAVVEEVHQNNKVVVMSNHNFDQTPSEAEIITRLSEMQDLGADVLKMAVMPSNVDDVLTLLSATTHAQAALVQPIVTMAMGELGKLTRISGELFGSALSFATVDEASAPGQMKLERVKNALDDLKIE</sequence>
<evidence type="ECO:0000313" key="2">
    <source>
        <dbReference type="Proteomes" id="UP001149860"/>
    </source>
</evidence>
<evidence type="ECO:0000313" key="1">
    <source>
        <dbReference type="EMBL" id="XFD39951.1"/>
    </source>
</evidence>
<dbReference type="EC" id="4.2.1.10" evidence="1"/>
<proteinExistence type="predicted"/>
<gene>
    <name evidence="1" type="primary">aroD</name>
    <name evidence="1" type="ORF">O0236_001200</name>
</gene>
<keyword evidence="2" id="KW-1185">Reference proteome</keyword>
<keyword evidence="1" id="KW-0456">Lyase</keyword>
<protein>
    <submittedName>
        <fullName evidence="1">Type I 3-dehydroquinate dehydratase</fullName>
        <ecNumber evidence="1">4.2.1.10</ecNumber>
    </submittedName>
</protein>
<reference evidence="1" key="1">
    <citation type="submission" date="2024-08" db="EMBL/GenBank/DDBJ databases">
        <title>Lentilactobacillus sp. nov., isolated from tree bark.</title>
        <authorList>
            <person name="Phuengjayaem S."/>
            <person name="Tanasupawat S."/>
        </authorList>
    </citation>
    <scope>NUCLEOTIDE SEQUENCE</scope>
    <source>
        <strain evidence="1">SPB1-3</strain>
    </source>
</reference>
<name>A0ACD5DFM1_9LACO</name>
<dbReference type="Proteomes" id="UP001149860">
    <property type="component" value="Chromosome"/>
</dbReference>
<accession>A0ACD5DFM1</accession>
<dbReference type="EMBL" id="CP168151">
    <property type="protein sequence ID" value="XFD39951.1"/>
    <property type="molecule type" value="Genomic_DNA"/>
</dbReference>